<dbReference type="STRING" id="1254432.SCE1572_20245"/>
<dbReference type="HOGENOM" id="CLU_1015277_0_0_7"/>
<dbReference type="PATRIC" id="fig|1254432.3.peg.4571"/>
<name>S4XXJ4_SORCE</name>
<dbReference type="RefSeq" id="WP_020735983.1">
    <property type="nucleotide sequence ID" value="NC_021658.1"/>
</dbReference>
<dbReference type="Proteomes" id="UP000014803">
    <property type="component" value="Chromosome"/>
</dbReference>
<accession>S4XXJ4</accession>
<evidence type="ECO:0000313" key="1">
    <source>
        <dbReference type="EMBL" id="AGP36620.1"/>
    </source>
</evidence>
<dbReference type="AlphaFoldDB" id="S4XXJ4"/>
<dbReference type="KEGG" id="scu:SCE1572_20245"/>
<evidence type="ECO:0000313" key="2">
    <source>
        <dbReference type="Proteomes" id="UP000014803"/>
    </source>
</evidence>
<dbReference type="EMBL" id="CP003969">
    <property type="protein sequence ID" value="AGP36620.1"/>
    <property type="molecule type" value="Genomic_DNA"/>
</dbReference>
<reference evidence="1 2" key="1">
    <citation type="journal article" date="2013" name="Sci. Rep.">
        <title>Extraordinary expansion of a Sorangium cellulosum genome from an alkaline milieu.</title>
        <authorList>
            <person name="Han K."/>
            <person name="Li Z.F."/>
            <person name="Peng R."/>
            <person name="Zhu L.P."/>
            <person name="Zhou T."/>
            <person name="Wang L.G."/>
            <person name="Li S.G."/>
            <person name="Zhang X.B."/>
            <person name="Hu W."/>
            <person name="Wu Z.H."/>
            <person name="Qin N."/>
            <person name="Li Y.Z."/>
        </authorList>
    </citation>
    <scope>NUCLEOTIDE SEQUENCE [LARGE SCALE GENOMIC DNA]</scope>
    <source>
        <strain evidence="1 2">So0157-2</strain>
    </source>
</reference>
<gene>
    <name evidence="1" type="ORF">SCE1572_20245</name>
</gene>
<proteinExistence type="predicted"/>
<sequence>MVRAIAGSAALLSAVILTGCKDITVEPITPISRQNVAPAPGEIGDPCVPPDEGDPRFSGFSLGENIIYENHEQCSSGMCLVNHFQGRVSCPLGQAAPSPCAGPGDASCGAGASCVAASAVGPFCDPQAADGGAAQCASGVCNAQWGACECTADEQCPPGAACDPGSRQCKQYVCHEPGSCQTAGASDAENEGKGCCAHGSGAPVTAPVCGQCAGDSGRRAEDAVHCSCRCGPAEGAPDDGAEYCACPSGFECQEIRPYVGIGDAGLAGKYCVKPGTEFTGAEQCGEATGHAGPSCHGASE</sequence>
<dbReference type="PROSITE" id="PS51257">
    <property type="entry name" value="PROKAR_LIPOPROTEIN"/>
    <property type="match status" value="1"/>
</dbReference>
<dbReference type="OrthoDB" id="5495319at2"/>
<protein>
    <submittedName>
        <fullName evidence="1">Uncharacterized protein</fullName>
    </submittedName>
</protein>
<organism evidence="1 2">
    <name type="scientific">Sorangium cellulosum So0157-2</name>
    <dbReference type="NCBI Taxonomy" id="1254432"/>
    <lineage>
        <taxon>Bacteria</taxon>
        <taxon>Pseudomonadati</taxon>
        <taxon>Myxococcota</taxon>
        <taxon>Polyangia</taxon>
        <taxon>Polyangiales</taxon>
        <taxon>Polyangiaceae</taxon>
        <taxon>Sorangium</taxon>
    </lineage>
</organism>